<dbReference type="InterPro" id="IPR008928">
    <property type="entry name" value="6-hairpin_glycosidase_sf"/>
</dbReference>
<organism evidence="3 4">
    <name type="scientific">Vannielia litorea</name>
    <dbReference type="NCBI Taxonomy" id="1217970"/>
    <lineage>
        <taxon>Bacteria</taxon>
        <taxon>Pseudomonadati</taxon>
        <taxon>Pseudomonadota</taxon>
        <taxon>Alphaproteobacteria</taxon>
        <taxon>Rhodobacterales</taxon>
        <taxon>Paracoccaceae</taxon>
        <taxon>Vannielia</taxon>
    </lineage>
</organism>
<dbReference type="EMBL" id="FSRL01000001">
    <property type="protein sequence ID" value="SIO07886.1"/>
    <property type="molecule type" value="Genomic_DNA"/>
</dbReference>
<evidence type="ECO:0000256" key="1">
    <source>
        <dbReference type="ARBA" id="ARBA00008558"/>
    </source>
</evidence>
<dbReference type="InterPro" id="IPR010819">
    <property type="entry name" value="AGE/CE"/>
</dbReference>
<name>A0A1N6GK44_9RHOB</name>
<dbReference type="OrthoDB" id="9806359at2"/>
<protein>
    <submittedName>
        <fullName evidence="3">Mannose or cellobiose epimerase, N-acyl-D-glucosamine 2-epimerase family</fullName>
    </submittedName>
</protein>
<dbReference type="GO" id="GO:0016853">
    <property type="term" value="F:isomerase activity"/>
    <property type="evidence" value="ECO:0007669"/>
    <property type="project" value="UniProtKB-KW"/>
</dbReference>
<dbReference type="SUPFAM" id="SSF48208">
    <property type="entry name" value="Six-hairpin glycosidases"/>
    <property type="match status" value="1"/>
</dbReference>
<sequence>MKGPGPADAPGFWLDDDAHRDWLAADALRQFEFFRKALRKDGGFHALDWKGKPLRSKLQELHGTTRMIHAYALAELCGAGGAEIVDHGMKYLAQGHRDGEGWAWGVEGSAPTDRRRMAYGHVFVLLAGSSAHLIGHPDGQALIEQATEVLTDHFWEEEPGLFGPDFGPDWTPLDSYRGMNANMHGVEALLAAYEATGWEHYLRRAGSILAFFLGRMAPAHGWRIPEHYTADWSVDPGYDGDPMFRPAGTTPGHSLEFARLLLQHWDLSGRPENEAPSVAHDLAQQALTDGWAEEGGLIYTVGLDGTPLLPDRYWWPVTEGIGVLASLIKLDRQEVYEAWYRRLWTFAHAHFIDHKRGGWFPALDARGKPTESQFKGKPDIYHALQATLYPLAPGLSRQGTALPVIKP</sequence>
<dbReference type="Gene3D" id="1.50.10.10">
    <property type="match status" value="1"/>
</dbReference>
<dbReference type="STRING" id="1217970.SAMN05444002_2563"/>
<gene>
    <name evidence="3" type="ORF">SAMN05444002_2563</name>
</gene>
<dbReference type="Pfam" id="PF07221">
    <property type="entry name" value="GlcNAc_2-epim"/>
    <property type="match status" value="1"/>
</dbReference>
<dbReference type="Proteomes" id="UP000184932">
    <property type="component" value="Unassembled WGS sequence"/>
</dbReference>
<reference evidence="4" key="1">
    <citation type="submission" date="2016-11" db="EMBL/GenBank/DDBJ databases">
        <authorList>
            <person name="Varghese N."/>
            <person name="Submissions S."/>
        </authorList>
    </citation>
    <scope>NUCLEOTIDE SEQUENCE [LARGE SCALE GENOMIC DNA]</scope>
    <source>
        <strain evidence="4">DSM 29440</strain>
    </source>
</reference>
<evidence type="ECO:0000313" key="4">
    <source>
        <dbReference type="Proteomes" id="UP000184932"/>
    </source>
</evidence>
<dbReference type="GO" id="GO:0005975">
    <property type="term" value="P:carbohydrate metabolic process"/>
    <property type="evidence" value="ECO:0007669"/>
    <property type="project" value="InterPro"/>
</dbReference>
<comment type="similarity">
    <text evidence="1">Belongs to the N-acylglucosamine 2-epimerase family.</text>
</comment>
<dbReference type="RefSeq" id="WP_074256564.1">
    <property type="nucleotide sequence ID" value="NZ_FSRL01000001.1"/>
</dbReference>
<proteinExistence type="inferred from homology"/>
<dbReference type="AlphaFoldDB" id="A0A1N6GK44"/>
<keyword evidence="2" id="KW-0413">Isomerase</keyword>
<accession>A0A1N6GK44</accession>
<dbReference type="InterPro" id="IPR012341">
    <property type="entry name" value="6hp_glycosidase-like_sf"/>
</dbReference>
<evidence type="ECO:0000313" key="3">
    <source>
        <dbReference type="EMBL" id="SIO07886.1"/>
    </source>
</evidence>
<evidence type="ECO:0000256" key="2">
    <source>
        <dbReference type="ARBA" id="ARBA00023235"/>
    </source>
</evidence>
<dbReference type="PANTHER" id="PTHR15108">
    <property type="entry name" value="N-ACYLGLUCOSAMINE-2-EPIMERASE"/>
    <property type="match status" value="1"/>
</dbReference>
<keyword evidence="4" id="KW-1185">Reference proteome</keyword>